<evidence type="ECO:0000256" key="8">
    <source>
        <dbReference type="ARBA" id="ARBA00023143"/>
    </source>
</evidence>
<evidence type="ECO:0000256" key="9">
    <source>
        <dbReference type="ARBA" id="ARBA00023237"/>
    </source>
</evidence>
<dbReference type="AlphaFoldDB" id="A1T0J0"/>
<keyword evidence="12" id="KW-0282">Flagellum</keyword>
<evidence type="ECO:0000256" key="11">
    <source>
        <dbReference type="HAMAP-Rule" id="MF_00415"/>
    </source>
</evidence>
<evidence type="ECO:0000256" key="5">
    <source>
        <dbReference type="ARBA" id="ARBA00022729"/>
    </source>
</evidence>
<evidence type="ECO:0000256" key="1">
    <source>
        <dbReference type="ARBA" id="ARBA00002591"/>
    </source>
</evidence>
<evidence type="ECO:0000256" key="4">
    <source>
        <dbReference type="ARBA" id="ARBA00011439"/>
    </source>
</evidence>
<keyword evidence="6 11" id="KW-0472">Membrane</keyword>
<dbReference type="OrthoDB" id="9789463at2"/>
<keyword evidence="10 11" id="KW-0449">Lipoprotein</keyword>
<dbReference type="Proteomes" id="UP000000639">
    <property type="component" value="Chromosome"/>
</dbReference>
<reference evidence="12 13" key="1">
    <citation type="submission" date="2007-01" db="EMBL/GenBank/DDBJ databases">
        <title>Complete sequence of Psychromonas ingrahamii 37.</title>
        <authorList>
            <consortium name="US DOE Joint Genome Institute"/>
            <person name="Copeland A."/>
            <person name="Lucas S."/>
            <person name="Lapidus A."/>
            <person name="Barry K."/>
            <person name="Detter J.C."/>
            <person name="Glavina del Rio T."/>
            <person name="Hammon N."/>
            <person name="Israni S."/>
            <person name="Dalin E."/>
            <person name="Tice H."/>
            <person name="Pitluck S."/>
            <person name="Thompson L.S."/>
            <person name="Brettin T."/>
            <person name="Bruce D."/>
            <person name="Han C."/>
            <person name="Tapia R."/>
            <person name="Schmutz J."/>
            <person name="Larimer F."/>
            <person name="Land M."/>
            <person name="Hauser L."/>
            <person name="Kyrpides N."/>
            <person name="Ivanova N."/>
            <person name="Staley J."/>
            <person name="Richardson P."/>
        </authorList>
    </citation>
    <scope>NUCLEOTIDE SEQUENCE [LARGE SCALE GENOMIC DNA]</scope>
    <source>
        <strain evidence="12 13">37</strain>
    </source>
</reference>
<accession>A1T0J0</accession>
<evidence type="ECO:0000313" key="13">
    <source>
        <dbReference type="Proteomes" id="UP000000639"/>
    </source>
</evidence>
<dbReference type="KEGG" id="pin:Ping_3572"/>
<evidence type="ECO:0000256" key="2">
    <source>
        <dbReference type="ARBA" id="ARBA00004635"/>
    </source>
</evidence>
<dbReference type="InterPro" id="IPR000527">
    <property type="entry name" value="Flag_Lring"/>
</dbReference>
<name>A1T0J0_PSYIN</name>
<dbReference type="GO" id="GO:0003774">
    <property type="term" value="F:cytoskeletal motor activity"/>
    <property type="evidence" value="ECO:0007669"/>
    <property type="project" value="InterPro"/>
</dbReference>
<evidence type="ECO:0000256" key="6">
    <source>
        <dbReference type="ARBA" id="ARBA00023136"/>
    </source>
</evidence>
<keyword evidence="12" id="KW-0969">Cilium</keyword>
<evidence type="ECO:0000256" key="10">
    <source>
        <dbReference type="ARBA" id="ARBA00023288"/>
    </source>
</evidence>
<keyword evidence="7" id="KW-0564">Palmitate</keyword>
<keyword evidence="12" id="KW-0966">Cell projection</keyword>
<keyword evidence="8 11" id="KW-0975">Bacterial flagellum</keyword>
<evidence type="ECO:0000256" key="7">
    <source>
        <dbReference type="ARBA" id="ARBA00023139"/>
    </source>
</evidence>
<keyword evidence="5 11" id="KW-0732">Signal</keyword>
<evidence type="ECO:0000256" key="3">
    <source>
        <dbReference type="ARBA" id="ARBA00006929"/>
    </source>
</evidence>
<comment type="subcellular location">
    <subcellularLocation>
        <location evidence="11">Cell outer membrane</location>
        <topology evidence="11">Lipid-anchor</topology>
    </subcellularLocation>
    <subcellularLocation>
        <location evidence="11">Bacterial flagellum basal body</location>
    </subcellularLocation>
    <subcellularLocation>
        <location evidence="2">Membrane</location>
        <topology evidence="2">Lipid-anchor</topology>
    </subcellularLocation>
</comment>
<dbReference type="HAMAP" id="MF_00415">
    <property type="entry name" value="FlgH"/>
    <property type="match status" value="1"/>
</dbReference>
<dbReference type="RefSeq" id="WP_011771803.1">
    <property type="nucleotide sequence ID" value="NC_008709.1"/>
</dbReference>
<dbReference type="PROSITE" id="PS51257">
    <property type="entry name" value="PROKAR_LIPOPROTEIN"/>
    <property type="match status" value="1"/>
</dbReference>
<dbReference type="PANTHER" id="PTHR34933">
    <property type="entry name" value="FLAGELLAR L-RING PROTEIN"/>
    <property type="match status" value="1"/>
</dbReference>
<dbReference type="PANTHER" id="PTHR34933:SF1">
    <property type="entry name" value="FLAGELLAR L-RING PROTEIN"/>
    <property type="match status" value="1"/>
</dbReference>
<comment type="subunit">
    <text evidence="4 11">The basal body constitutes a major portion of the flagellar organelle and consists of four rings (L,P,S, and M) mounted on a central rod.</text>
</comment>
<dbReference type="eggNOG" id="COG2063">
    <property type="taxonomic scope" value="Bacteria"/>
</dbReference>
<protein>
    <recommendedName>
        <fullName evidence="11">Flagellar L-ring protein</fullName>
    </recommendedName>
    <alternativeName>
        <fullName evidence="11">Basal body L-ring protein</fullName>
    </alternativeName>
</protein>
<keyword evidence="9 11" id="KW-0998">Cell outer membrane</keyword>
<sequence>MARHEAGPTIYYKSAFLLLLSLFISACTVRSEFVPPAPNDAAFAPPLLDYSQPKTRNGSLFKPTQSFSLFTDIRAYDVGDILMVYLNEETSSKKAAGTEFGKSSSAEISAPTFGSSVLDNYSASVAGERDFSGSASSSQGNKLSGSITVTVYEVLPNGVLHIRGEKWITLNQGDEFIRLTGNVRVEDINSDNAIGSQRIADARITYSGKGALADSNAAGWLMQFFTSPWMPF</sequence>
<dbReference type="HOGENOM" id="CLU_069313_0_2_6"/>
<comment type="similarity">
    <text evidence="3 11">Belongs to the FlgH family.</text>
</comment>
<dbReference type="PRINTS" id="PR01008">
    <property type="entry name" value="FLGLRINGFLGH"/>
</dbReference>
<dbReference type="GO" id="GO:0009279">
    <property type="term" value="C:cell outer membrane"/>
    <property type="evidence" value="ECO:0007669"/>
    <property type="project" value="UniProtKB-SubCell"/>
</dbReference>
<gene>
    <name evidence="11" type="primary">flgH</name>
    <name evidence="12" type="ordered locus">Ping_3572</name>
</gene>
<keyword evidence="13" id="KW-1185">Reference proteome</keyword>
<dbReference type="EMBL" id="CP000510">
    <property type="protein sequence ID" value="ABM05255.1"/>
    <property type="molecule type" value="Genomic_DNA"/>
</dbReference>
<dbReference type="GO" id="GO:0009427">
    <property type="term" value="C:bacterial-type flagellum basal body, distal rod, L ring"/>
    <property type="evidence" value="ECO:0007669"/>
    <property type="project" value="InterPro"/>
</dbReference>
<dbReference type="Pfam" id="PF02107">
    <property type="entry name" value="FlgH"/>
    <property type="match status" value="1"/>
</dbReference>
<dbReference type="STRING" id="357804.Ping_3572"/>
<dbReference type="GO" id="GO:0071973">
    <property type="term" value="P:bacterial-type flagellum-dependent cell motility"/>
    <property type="evidence" value="ECO:0007669"/>
    <property type="project" value="InterPro"/>
</dbReference>
<comment type="function">
    <text evidence="1 11">Assembles around the rod to form the L-ring and probably protects the motor/basal body from shearing forces during rotation.</text>
</comment>
<organism evidence="12 13">
    <name type="scientific">Psychromonas ingrahamii (strain DSM 17664 / CCUG 51855 / 37)</name>
    <dbReference type="NCBI Taxonomy" id="357804"/>
    <lineage>
        <taxon>Bacteria</taxon>
        <taxon>Pseudomonadati</taxon>
        <taxon>Pseudomonadota</taxon>
        <taxon>Gammaproteobacteria</taxon>
        <taxon>Alteromonadales</taxon>
        <taxon>Psychromonadaceae</taxon>
        <taxon>Psychromonas</taxon>
    </lineage>
</organism>
<evidence type="ECO:0000313" key="12">
    <source>
        <dbReference type="EMBL" id="ABM05255.1"/>
    </source>
</evidence>
<dbReference type="NCBIfam" id="NF001304">
    <property type="entry name" value="PRK00249.1-4"/>
    <property type="match status" value="1"/>
</dbReference>
<proteinExistence type="inferred from homology"/>